<keyword evidence="3" id="KW-1185">Reference proteome</keyword>
<dbReference type="EMBL" id="JAGRQC010000004">
    <property type="protein sequence ID" value="MBR0553436.1"/>
    <property type="molecule type" value="Genomic_DNA"/>
</dbReference>
<gene>
    <name evidence="2" type="ORF">J7S20_13075</name>
</gene>
<name>A0A8T4IMQ3_9SPHN</name>
<dbReference type="AlphaFoldDB" id="A0A8T4IMQ3"/>
<reference evidence="2" key="1">
    <citation type="submission" date="2021-04" db="EMBL/GenBank/DDBJ databases">
        <title>Ouciella asimina sp. nov., isolated from the surface seawater in the hydrothermal field of Okinawa Trough.</title>
        <authorList>
            <person name="Shuang W."/>
        </authorList>
    </citation>
    <scope>NUCLEOTIDE SEQUENCE</scope>
    <source>
        <strain evidence="2">LXI357</strain>
    </source>
</reference>
<feature type="transmembrane region" description="Helical" evidence="1">
    <location>
        <begin position="43"/>
        <end position="64"/>
    </location>
</feature>
<keyword evidence="1" id="KW-0472">Membrane</keyword>
<accession>A0A8T4IMQ3</accession>
<keyword evidence="1" id="KW-1133">Transmembrane helix</keyword>
<comment type="caution">
    <text evidence="2">The sequence shown here is derived from an EMBL/GenBank/DDBJ whole genome shotgun (WGS) entry which is preliminary data.</text>
</comment>
<keyword evidence="1" id="KW-0812">Transmembrane</keyword>
<evidence type="ECO:0000313" key="3">
    <source>
        <dbReference type="Proteomes" id="UP000676996"/>
    </source>
</evidence>
<feature type="transmembrane region" description="Helical" evidence="1">
    <location>
        <begin position="108"/>
        <end position="127"/>
    </location>
</feature>
<dbReference type="RefSeq" id="WP_284054700.1">
    <property type="nucleotide sequence ID" value="NZ_JAGRQC010000004.1"/>
</dbReference>
<evidence type="ECO:0000256" key="1">
    <source>
        <dbReference type="SAM" id="Phobius"/>
    </source>
</evidence>
<protein>
    <submittedName>
        <fullName evidence="2">Uncharacterized protein</fullName>
    </submittedName>
</protein>
<dbReference type="Proteomes" id="UP000676996">
    <property type="component" value="Unassembled WGS sequence"/>
</dbReference>
<sequence>MRTAAAKRYTVRLAVTMIAYIGILFTVLSYIRGYDPQGSLRVLLSLLPALPVIGAIAVMGIYLIEETDEFIRARVAMSMLIGTGLVLSVATVLGFLQITDVVGQVEVFWAFPLWAIGWGLTQCVLNFRDSRAGGEA</sequence>
<proteinExistence type="predicted"/>
<organism evidence="2 3">
    <name type="scientific">Stakelama marina</name>
    <dbReference type="NCBI Taxonomy" id="2826939"/>
    <lineage>
        <taxon>Bacteria</taxon>
        <taxon>Pseudomonadati</taxon>
        <taxon>Pseudomonadota</taxon>
        <taxon>Alphaproteobacteria</taxon>
        <taxon>Sphingomonadales</taxon>
        <taxon>Sphingomonadaceae</taxon>
        <taxon>Stakelama</taxon>
    </lineage>
</organism>
<evidence type="ECO:0000313" key="2">
    <source>
        <dbReference type="EMBL" id="MBR0553436.1"/>
    </source>
</evidence>
<feature type="transmembrane region" description="Helical" evidence="1">
    <location>
        <begin position="76"/>
        <end position="96"/>
    </location>
</feature>
<feature type="transmembrane region" description="Helical" evidence="1">
    <location>
        <begin position="12"/>
        <end position="31"/>
    </location>
</feature>